<reference evidence="3 4" key="1">
    <citation type="journal article" date="2024" name="Plant J.">
        <title>Genome sequences and population genomics reveal climatic adaptation and genomic divergence between two closely related sweetgum species.</title>
        <authorList>
            <person name="Xu W.Q."/>
            <person name="Ren C.Q."/>
            <person name="Zhang X.Y."/>
            <person name="Comes H.P."/>
            <person name="Liu X.H."/>
            <person name="Li Y.G."/>
            <person name="Kettle C.J."/>
            <person name="Jalonen R."/>
            <person name="Gaisberger H."/>
            <person name="Ma Y.Z."/>
            <person name="Qiu Y.X."/>
        </authorList>
    </citation>
    <scope>NUCLEOTIDE SEQUENCE [LARGE SCALE GENOMIC DNA]</scope>
    <source>
        <strain evidence="3">Hangzhou</strain>
    </source>
</reference>
<dbReference type="PANTHER" id="PTHR11538:SF26">
    <property type="entry name" value="FERREDOXIN-FOLD ANTICODON-BINDING DOMAIN-CONTAINING PROTEIN 1"/>
    <property type="match status" value="1"/>
</dbReference>
<feature type="region of interest" description="Disordered" evidence="1">
    <location>
        <begin position="1"/>
        <end position="32"/>
    </location>
</feature>
<evidence type="ECO:0000313" key="3">
    <source>
        <dbReference type="EMBL" id="KAK9269555.1"/>
    </source>
</evidence>
<keyword evidence="4" id="KW-1185">Reference proteome</keyword>
<dbReference type="Proteomes" id="UP001415857">
    <property type="component" value="Unassembled WGS sequence"/>
</dbReference>
<dbReference type="PANTHER" id="PTHR11538">
    <property type="entry name" value="PHENYLALANYL-TRNA SYNTHETASE"/>
    <property type="match status" value="1"/>
</dbReference>
<dbReference type="InterPro" id="IPR019446">
    <property type="entry name" value="BMT5-like"/>
</dbReference>
<gene>
    <name evidence="3" type="ORF">L1049_001331</name>
</gene>
<feature type="domain" description="25S rRNA (uridine-N(3))-methyltransferase BMT5-like" evidence="2">
    <location>
        <begin position="47"/>
        <end position="212"/>
    </location>
</feature>
<organism evidence="3 4">
    <name type="scientific">Liquidambar formosana</name>
    <name type="common">Formosan gum</name>
    <dbReference type="NCBI Taxonomy" id="63359"/>
    <lineage>
        <taxon>Eukaryota</taxon>
        <taxon>Viridiplantae</taxon>
        <taxon>Streptophyta</taxon>
        <taxon>Embryophyta</taxon>
        <taxon>Tracheophyta</taxon>
        <taxon>Spermatophyta</taxon>
        <taxon>Magnoliopsida</taxon>
        <taxon>eudicotyledons</taxon>
        <taxon>Gunneridae</taxon>
        <taxon>Pentapetalae</taxon>
        <taxon>Saxifragales</taxon>
        <taxon>Altingiaceae</taxon>
        <taxon>Liquidambar</taxon>
    </lineage>
</organism>
<protein>
    <recommendedName>
        <fullName evidence="2">25S rRNA (uridine-N(3))-methyltransferase BMT5-like domain-containing protein</fullName>
    </recommendedName>
</protein>
<dbReference type="GO" id="GO:0070475">
    <property type="term" value="P:rRNA base methylation"/>
    <property type="evidence" value="ECO:0007669"/>
    <property type="project" value="InterPro"/>
</dbReference>
<evidence type="ECO:0000256" key="1">
    <source>
        <dbReference type="SAM" id="MobiDB-lite"/>
    </source>
</evidence>
<feature type="compositionally biased region" description="Basic and acidic residues" evidence="1">
    <location>
        <begin position="1"/>
        <end position="28"/>
    </location>
</feature>
<dbReference type="AlphaFoldDB" id="A0AAP0ND42"/>
<dbReference type="EMBL" id="JBBPBK010000015">
    <property type="protein sequence ID" value="KAK9269555.1"/>
    <property type="molecule type" value="Genomic_DNA"/>
</dbReference>
<dbReference type="GO" id="GO:0070042">
    <property type="term" value="F:rRNA (uridine-N3-)-methyltransferase activity"/>
    <property type="evidence" value="ECO:0007669"/>
    <property type="project" value="InterPro"/>
</dbReference>
<accession>A0AAP0ND42</accession>
<proteinExistence type="predicted"/>
<comment type="caution">
    <text evidence="3">The sequence shown here is derived from an EMBL/GenBank/DDBJ whole genome shotgun (WGS) entry which is preliminary data.</text>
</comment>
<sequence>MAKAEAEAETEKPVAKEGEEAEEPVAKEEEGEEEKWVKYYSSNHQILLVGEGDFSFSLSLAVFFGSASNIVATSLDLYDGLIEKYKEAKSNLEKLEKLGACLLQGVDVAKMKLHPDLQMRKFDRIIYNFPHAGFHGQEDRGRVIRLHRSLVDRFFRNASGMLRANGEIHVNHRTTMPFCRWNIEELASRSSLALIECVDFKREDYPGYNNKRGAGPRCDEPFPLRECSTFKFRFSPTAGKMCRVRNQLGSTCRPQQLQDISIPMQRSPTSFDFRYPQTNFIANMNDNLGYAGPPSAISISHNFSWTFHGYFNQVMQTFGRTEDDVGYSVCEALRLGYERYMAEATGRTLNGDIYVLQELHRLGCLRSAWLQRRLLGPDHHSCEEDDGMGHV</sequence>
<evidence type="ECO:0000259" key="2">
    <source>
        <dbReference type="Pfam" id="PF10354"/>
    </source>
</evidence>
<evidence type="ECO:0000313" key="4">
    <source>
        <dbReference type="Proteomes" id="UP001415857"/>
    </source>
</evidence>
<dbReference type="GO" id="GO:0005737">
    <property type="term" value="C:cytoplasm"/>
    <property type="evidence" value="ECO:0007669"/>
    <property type="project" value="TreeGrafter"/>
</dbReference>
<name>A0AAP0ND42_LIQFO</name>
<dbReference type="Pfam" id="PF10354">
    <property type="entry name" value="BMT5-like"/>
    <property type="match status" value="1"/>
</dbReference>
<dbReference type="FunFam" id="3.40.50.150:FF:000440">
    <property type="entry name" value="Os09g0479300 protein"/>
    <property type="match status" value="1"/>
</dbReference>